<gene>
    <name evidence="2" type="primary">LOC114078351</name>
</gene>
<name>A0ABM1VGF0_SOLPN</name>
<evidence type="ECO:0000313" key="1">
    <source>
        <dbReference type="Proteomes" id="UP000694930"/>
    </source>
</evidence>
<keyword evidence="1" id="KW-1185">Reference proteome</keyword>
<proteinExistence type="predicted"/>
<dbReference type="GeneID" id="114078351"/>
<accession>A0ABM1VGF0</accession>
<dbReference type="Gene3D" id="1.20.120.1240">
    <property type="entry name" value="Dynamin, middle domain"/>
    <property type="match status" value="1"/>
</dbReference>
<reference evidence="2" key="2">
    <citation type="submission" date="2025-08" db="UniProtKB">
        <authorList>
            <consortium name="RefSeq"/>
        </authorList>
    </citation>
    <scope>IDENTIFICATION</scope>
</reference>
<dbReference type="RefSeq" id="XP_027774818.1">
    <property type="nucleotide sequence ID" value="XM_027919017.1"/>
</dbReference>
<dbReference type="Proteomes" id="UP000694930">
    <property type="component" value="Chromosome 1"/>
</dbReference>
<sequence>MEMDYISTSHQMAPTILVQHFKTLLPGLKSYISTVLVTAAKEHASYGEIMESKIIHHCMVNEFQQFPILRKCMIEVIGKFLREGLGPSEVMIGHIIEIEVCQFDTSLRWRF</sequence>
<evidence type="ECO:0000313" key="2">
    <source>
        <dbReference type="RefSeq" id="XP_027774818.1"/>
    </source>
</evidence>
<organism evidence="1 2">
    <name type="scientific">Solanum pennellii</name>
    <name type="common">Tomato</name>
    <name type="synonym">Lycopersicon pennellii</name>
    <dbReference type="NCBI Taxonomy" id="28526"/>
    <lineage>
        <taxon>Eukaryota</taxon>
        <taxon>Viridiplantae</taxon>
        <taxon>Streptophyta</taxon>
        <taxon>Embryophyta</taxon>
        <taxon>Tracheophyta</taxon>
        <taxon>Spermatophyta</taxon>
        <taxon>Magnoliopsida</taxon>
        <taxon>eudicotyledons</taxon>
        <taxon>Gunneridae</taxon>
        <taxon>Pentapetalae</taxon>
        <taxon>asterids</taxon>
        <taxon>lamiids</taxon>
        <taxon>Solanales</taxon>
        <taxon>Solanaceae</taxon>
        <taxon>Solanoideae</taxon>
        <taxon>Solaneae</taxon>
        <taxon>Solanum</taxon>
        <taxon>Solanum subgen. Lycopersicon</taxon>
    </lineage>
</organism>
<reference evidence="1" key="1">
    <citation type="journal article" date="2014" name="Nat. Genet.">
        <title>The genome of the stress-tolerant wild tomato species Solanum pennellii.</title>
        <authorList>
            <person name="Bolger A."/>
            <person name="Scossa F."/>
            <person name="Bolger M.E."/>
            <person name="Lanz C."/>
            <person name="Maumus F."/>
            <person name="Tohge T."/>
            <person name="Quesneville H."/>
            <person name="Alseekh S."/>
            <person name="Sorensen I."/>
            <person name="Lichtenstein G."/>
            <person name="Fich E.A."/>
            <person name="Conte M."/>
            <person name="Keller H."/>
            <person name="Schneeberger K."/>
            <person name="Schwacke R."/>
            <person name="Ofner I."/>
            <person name="Vrebalov J."/>
            <person name="Xu Y."/>
            <person name="Osorio S."/>
            <person name="Aflitos S.A."/>
            <person name="Schijlen E."/>
            <person name="Jimenez-Gomez J.M."/>
            <person name="Ryngajllo M."/>
            <person name="Kimura S."/>
            <person name="Kumar R."/>
            <person name="Koenig D."/>
            <person name="Headland L.R."/>
            <person name="Maloof J.N."/>
            <person name="Sinha N."/>
            <person name="van Ham R.C."/>
            <person name="Lankhorst R.K."/>
            <person name="Mao L."/>
            <person name="Vogel A."/>
            <person name="Arsova B."/>
            <person name="Panstruga R."/>
            <person name="Fei Z."/>
            <person name="Rose J.K."/>
            <person name="Zamir D."/>
            <person name="Carrari F."/>
            <person name="Giovannoni J.J."/>
            <person name="Weigel D."/>
            <person name="Usadel B."/>
            <person name="Fernie A.R."/>
        </authorList>
    </citation>
    <scope>NUCLEOTIDE SEQUENCE [LARGE SCALE GENOMIC DNA]</scope>
    <source>
        <strain evidence="1">cv. LA0716</strain>
    </source>
</reference>
<protein>
    <submittedName>
        <fullName evidence="2">Dynamin-related protein 3A-like</fullName>
    </submittedName>
</protein>